<dbReference type="RefSeq" id="WP_420542288.1">
    <property type="nucleotide sequence ID" value="NZ_PKUN01000027.1"/>
</dbReference>
<evidence type="ECO:0000256" key="8">
    <source>
        <dbReference type="HAMAP-Rule" id="MF_00578"/>
    </source>
</evidence>
<dbReference type="Gene3D" id="3.30.590.20">
    <property type="match status" value="1"/>
</dbReference>
<keyword evidence="5 8" id="KW-0547">Nucleotide-binding</keyword>
<dbReference type="NCBIfam" id="TIGR01434">
    <property type="entry name" value="glu_cys_ligase"/>
    <property type="match status" value="1"/>
</dbReference>
<evidence type="ECO:0000259" key="10">
    <source>
        <dbReference type="Pfam" id="PF04262"/>
    </source>
</evidence>
<evidence type="ECO:0000256" key="3">
    <source>
        <dbReference type="ARBA" id="ARBA00022598"/>
    </source>
</evidence>
<dbReference type="AlphaFoldDB" id="A0A2N6CSU3"/>
<keyword evidence="3 8" id="KW-0436">Ligase</keyword>
<evidence type="ECO:0000256" key="2">
    <source>
        <dbReference type="ARBA" id="ARBA00008772"/>
    </source>
</evidence>
<evidence type="ECO:0000313" key="12">
    <source>
        <dbReference type="Proteomes" id="UP000235015"/>
    </source>
</evidence>
<reference evidence="11 12" key="1">
    <citation type="submission" date="2017-11" db="EMBL/GenBank/DDBJ databases">
        <title>Genome-resolved metagenomics identifies genetic mobility, metabolic interactions, and unexpected diversity in perchlorate-reducing communities.</title>
        <authorList>
            <person name="Barnum T.P."/>
            <person name="Figueroa I.A."/>
            <person name="Carlstrom C.I."/>
            <person name="Lucas L.N."/>
            <person name="Engelbrektson A.L."/>
            <person name="Coates J.D."/>
        </authorList>
    </citation>
    <scope>NUCLEOTIDE SEQUENCE [LARGE SCALE GENOMIC DNA]</scope>
    <source>
        <strain evidence="11">BM301</strain>
    </source>
</reference>
<evidence type="ECO:0000256" key="6">
    <source>
        <dbReference type="ARBA" id="ARBA00022840"/>
    </source>
</evidence>
<dbReference type="PANTHER" id="PTHR38761">
    <property type="entry name" value="GLUTAMATE--CYSTEINE LIGASE"/>
    <property type="match status" value="1"/>
</dbReference>
<evidence type="ECO:0000256" key="5">
    <source>
        <dbReference type="ARBA" id="ARBA00022741"/>
    </source>
</evidence>
<dbReference type="InterPro" id="IPR007370">
    <property type="entry name" value="Glu_cys_ligase"/>
</dbReference>
<evidence type="ECO:0000256" key="4">
    <source>
        <dbReference type="ARBA" id="ARBA00022684"/>
    </source>
</evidence>
<dbReference type="GO" id="GO:0006750">
    <property type="term" value="P:glutathione biosynthetic process"/>
    <property type="evidence" value="ECO:0007669"/>
    <property type="project" value="UniProtKB-UniRule"/>
</dbReference>
<comment type="pathway">
    <text evidence="1 8 9">Sulfur metabolism; glutathione biosynthesis; glutathione from L-cysteine and L-glutamate: step 1/2.</text>
</comment>
<dbReference type="STRING" id="1111735.GCA_000428045_03615"/>
<keyword evidence="6 8" id="KW-0067">ATP-binding</keyword>
<evidence type="ECO:0000313" key="11">
    <source>
        <dbReference type="EMBL" id="PLX60195.1"/>
    </source>
</evidence>
<name>A0A2N6CSU3_9GAMM</name>
<comment type="caution">
    <text evidence="11">The sequence shown here is derived from an EMBL/GenBank/DDBJ whole genome shotgun (WGS) entry which is preliminary data.</text>
</comment>
<proteinExistence type="inferred from homology"/>
<evidence type="ECO:0000256" key="1">
    <source>
        <dbReference type="ARBA" id="ARBA00005006"/>
    </source>
</evidence>
<dbReference type="GO" id="GO:0004357">
    <property type="term" value="F:glutamate-cysteine ligase activity"/>
    <property type="evidence" value="ECO:0007669"/>
    <property type="project" value="UniProtKB-UniRule"/>
</dbReference>
<dbReference type="SUPFAM" id="SSF55931">
    <property type="entry name" value="Glutamine synthetase/guanido kinase"/>
    <property type="match status" value="1"/>
</dbReference>
<dbReference type="GO" id="GO:0005524">
    <property type="term" value="F:ATP binding"/>
    <property type="evidence" value="ECO:0007669"/>
    <property type="project" value="UniProtKB-KW"/>
</dbReference>
<dbReference type="PANTHER" id="PTHR38761:SF1">
    <property type="entry name" value="GLUTAMATE--CYSTEINE LIGASE"/>
    <property type="match status" value="1"/>
</dbReference>
<feature type="domain" description="Glutamate--cysteine ligase" evidence="10">
    <location>
        <begin position="13"/>
        <end position="380"/>
    </location>
</feature>
<gene>
    <name evidence="8" type="primary">gshA</name>
    <name evidence="11" type="ORF">C0630_16865</name>
</gene>
<dbReference type="EMBL" id="PKUN01000027">
    <property type="protein sequence ID" value="PLX60195.1"/>
    <property type="molecule type" value="Genomic_DNA"/>
</dbReference>
<dbReference type="InterPro" id="IPR014746">
    <property type="entry name" value="Gln_synth/guanido_kin_cat_dom"/>
</dbReference>
<dbReference type="GO" id="GO:0005829">
    <property type="term" value="C:cytosol"/>
    <property type="evidence" value="ECO:0007669"/>
    <property type="project" value="TreeGrafter"/>
</dbReference>
<dbReference type="GO" id="GO:0046872">
    <property type="term" value="F:metal ion binding"/>
    <property type="evidence" value="ECO:0007669"/>
    <property type="project" value="TreeGrafter"/>
</dbReference>
<dbReference type="Proteomes" id="UP000235015">
    <property type="component" value="Unassembled WGS sequence"/>
</dbReference>
<dbReference type="UniPathway" id="UPA00142">
    <property type="reaction ID" value="UER00209"/>
</dbReference>
<evidence type="ECO:0000256" key="9">
    <source>
        <dbReference type="RuleBase" id="RU004391"/>
    </source>
</evidence>
<keyword evidence="4 8" id="KW-0317">Glutathione biosynthesis</keyword>
<organism evidence="11 12">
    <name type="scientific">Sedimenticola selenatireducens</name>
    <dbReference type="NCBI Taxonomy" id="191960"/>
    <lineage>
        <taxon>Bacteria</taxon>
        <taxon>Pseudomonadati</taxon>
        <taxon>Pseudomonadota</taxon>
        <taxon>Gammaproteobacteria</taxon>
        <taxon>Chromatiales</taxon>
        <taxon>Sedimenticolaceae</taxon>
        <taxon>Sedimenticola</taxon>
    </lineage>
</organism>
<dbReference type="Pfam" id="PF04262">
    <property type="entry name" value="Glu_cys_ligase"/>
    <property type="match status" value="1"/>
</dbReference>
<dbReference type="EC" id="6.3.2.2" evidence="8"/>
<accession>A0A2N6CSU3</accession>
<dbReference type="InterPro" id="IPR006334">
    <property type="entry name" value="Glut_cys_ligase"/>
</dbReference>
<comment type="similarity">
    <text evidence="2 8">Belongs to the glutamate--cysteine ligase type 1 family. Type 1 subfamily.</text>
</comment>
<protein>
    <recommendedName>
        <fullName evidence="8">Glutamate--cysteine ligase</fullName>
        <ecNumber evidence="8">6.3.2.2</ecNumber>
    </recommendedName>
    <alternativeName>
        <fullName evidence="8">Gamma-ECS</fullName>
        <shortName evidence="8">GCS</shortName>
    </alternativeName>
    <alternativeName>
        <fullName evidence="8">Gamma-glutamylcysteine synthetase</fullName>
    </alternativeName>
</protein>
<dbReference type="HAMAP" id="MF_00578">
    <property type="entry name" value="Glu_cys_ligase"/>
    <property type="match status" value="1"/>
</dbReference>
<sequence length="524" mass="60358">MYQSVENRIRQLSEDIGQYLSTGGAVGLEKECLRVSEDGSISQRPHPVALGSALTHPYITTDYSEALAELITPPCARIDEALDFLKDTQKFVYDHLENEYLWATSMPCVLDGGENIPLAYYGTSNPGIMKNVYRRGLGHRYGRTMQVIAGVHFNFSFADDFWPLYREFRRSQAQQRAFIDSAYLELIRNLQRFGWLIPYLFGASPAVCKSFLGDKPTELEEFDRHTYFEPYATSLRMGDIGYTNSKEKGVGIKANYNSLDSYINSLTHAIETPSPLWEKIGVEVNGRYEQLNANILQIENEYYTTVRPKQVLDGLEKPTLALRRRGVRYIELRSLDVNAFHPLGVSEEQLSFLRAFMVFCLLLESPPINVQERREIDQNIGGAAHRGRDPSLYLSRQGREIRLRDWARELLQAMEPVCELLDRWDDAKPYGKALKQQQACVADPESTPSARMLQEMREQGEGFFHFARRKSLQHRNYFNGYVPDTGRYRMFLDEAEMSLERQRELEQETGVSFSQFLADYFAQH</sequence>
<comment type="catalytic activity">
    <reaction evidence="7 8 9">
        <text>L-cysteine + L-glutamate + ATP = gamma-L-glutamyl-L-cysteine + ADP + phosphate + H(+)</text>
        <dbReference type="Rhea" id="RHEA:13285"/>
        <dbReference type="ChEBI" id="CHEBI:15378"/>
        <dbReference type="ChEBI" id="CHEBI:29985"/>
        <dbReference type="ChEBI" id="CHEBI:30616"/>
        <dbReference type="ChEBI" id="CHEBI:35235"/>
        <dbReference type="ChEBI" id="CHEBI:43474"/>
        <dbReference type="ChEBI" id="CHEBI:58173"/>
        <dbReference type="ChEBI" id="CHEBI:456216"/>
        <dbReference type="EC" id="6.3.2.2"/>
    </reaction>
</comment>
<evidence type="ECO:0000256" key="7">
    <source>
        <dbReference type="ARBA" id="ARBA00048819"/>
    </source>
</evidence>